<dbReference type="Proteomes" id="UP001150581">
    <property type="component" value="Unassembled WGS sequence"/>
</dbReference>
<evidence type="ECO:0000313" key="1">
    <source>
        <dbReference type="EMBL" id="KAJ1900558.1"/>
    </source>
</evidence>
<organism evidence="1 2">
    <name type="scientific">Kickxella alabastrina</name>
    <dbReference type="NCBI Taxonomy" id="61397"/>
    <lineage>
        <taxon>Eukaryota</taxon>
        <taxon>Fungi</taxon>
        <taxon>Fungi incertae sedis</taxon>
        <taxon>Zoopagomycota</taxon>
        <taxon>Kickxellomycotina</taxon>
        <taxon>Kickxellomycetes</taxon>
        <taxon>Kickxellales</taxon>
        <taxon>Kickxellaceae</taxon>
        <taxon>Kickxella</taxon>
    </lineage>
</organism>
<proteinExistence type="predicted"/>
<name>A0ACC1ITE0_9FUNG</name>
<evidence type="ECO:0000313" key="2">
    <source>
        <dbReference type="Proteomes" id="UP001150581"/>
    </source>
</evidence>
<keyword evidence="2" id="KW-1185">Reference proteome</keyword>
<comment type="caution">
    <text evidence="1">The sequence shown here is derived from an EMBL/GenBank/DDBJ whole genome shotgun (WGS) entry which is preliminary data.</text>
</comment>
<sequence>MTEHILPERQLKELQKAILDFMQTKGYTESADVFARETDNEGFTADPKDRHHNLLAKKWTSVIRLQRKIIELETKVAKMQEDIKSGAVVRRGARSDAEWLPRPPAQTRLVQHQAPVTRVRFHPHYTVVASASEDMTVKIWDTESASFERTLKGHTKAVQDIAFDAKGAVLVTCSADLTLRVWDIADEYKCVRTLHGHDHCVSAVSFLGADKLVSASRDKTIKVWELSTGYCIRTLSGHAEWVRSVNVTEDARLICTASNDQSVRTWDPASGECKADMRGHENVVEVAKFAPVNAYNCLRRLSGLPLPTAAEKAAAAAAANKDSSGSDAQLVDASMPANAQGLFVISGSRDKTLRLWDTSSSQLLHTFVGHDDWVRDFVFHPSGKTLISVSDDKTMRLWDLVTGRCIRTIEASEHFTTCIDLTEIKHLVATGSVDNSISLWDCR</sequence>
<protein>
    <submittedName>
        <fullName evidence="1">Lissencephaly-1</fullName>
    </submittedName>
</protein>
<gene>
    <name evidence="1" type="primary">LIS1</name>
    <name evidence="1" type="ORF">LPJ66_001387</name>
</gene>
<accession>A0ACC1ITE0</accession>
<dbReference type="EMBL" id="JANBPG010000073">
    <property type="protein sequence ID" value="KAJ1900558.1"/>
    <property type="molecule type" value="Genomic_DNA"/>
</dbReference>
<reference evidence="1" key="1">
    <citation type="submission" date="2022-07" db="EMBL/GenBank/DDBJ databases">
        <title>Phylogenomic reconstructions and comparative analyses of Kickxellomycotina fungi.</title>
        <authorList>
            <person name="Reynolds N.K."/>
            <person name="Stajich J.E."/>
            <person name="Barry K."/>
            <person name="Grigoriev I.V."/>
            <person name="Crous P."/>
            <person name="Smith M.E."/>
        </authorList>
    </citation>
    <scope>NUCLEOTIDE SEQUENCE</scope>
    <source>
        <strain evidence="1">Benny 63K</strain>
    </source>
</reference>